<dbReference type="AlphaFoldDB" id="C5KZ25"/>
<organism evidence="2">
    <name type="scientific">Perkinsus marinus (strain ATCC 50983 / TXsc)</name>
    <dbReference type="NCBI Taxonomy" id="423536"/>
    <lineage>
        <taxon>Eukaryota</taxon>
        <taxon>Sar</taxon>
        <taxon>Alveolata</taxon>
        <taxon>Perkinsozoa</taxon>
        <taxon>Perkinsea</taxon>
        <taxon>Perkinsida</taxon>
        <taxon>Perkinsidae</taxon>
        <taxon>Perkinsus</taxon>
    </lineage>
</organism>
<reference evidence="1 2" key="1">
    <citation type="submission" date="2008-07" db="EMBL/GenBank/DDBJ databases">
        <authorList>
            <person name="El-Sayed N."/>
            <person name="Caler E."/>
            <person name="Inman J."/>
            <person name="Amedeo P."/>
            <person name="Hass B."/>
            <person name="Wortman J."/>
        </authorList>
    </citation>
    <scope>NUCLEOTIDE SEQUENCE [LARGE SCALE GENOMIC DNA]</scope>
    <source>
        <strain evidence="2">ATCC 50983 / TXsc</strain>
    </source>
</reference>
<protein>
    <submittedName>
        <fullName evidence="1">Uncharacterized protein</fullName>
    </submittedName>
</protein>
<dbReference type="EMBL" id="GG677690">
    <property type="protein sequence ID" value="EER10267.1"/>
    <property type="molecule type" value="Genomic_DNA"/>
</dbReference>
<dbReference type="Proteomes" id="UP000007800">
    <property type="component" value="Unassembled WGS sequence"/>
</dbReference>
<proteinExistence type="predicted"/>
<feature type="non-terminal residue" evidence="1">
    <location>
        <position position="1"/>
    </location>
</feature>
<gene>
    <name evidence="1" type="ORF">Pmar_PMAR014425</name>
</gene>
<feature type="non-terminal residue" evidence="1">
    <location>
        <position position="51"/>
    </location>
</feature>
<accession>C5KZ25</accession>
<evidence type="ECO:0000313" key="1">
    <source>
        <dbReference type="EMBL" id="EER10267.1"/>
    </source>
</evidence>
<dbReference type="InParanoid" id="C5KZ25"/>
<dbReference type="RefSeq" id="XP_002778472.1">
    <property type="nucleotide sequence ID" value="XM_002778426.1"/>
</dbReference>
<evidence type="ECO:0000313" key="2">
    <source>
        <dbReference type="Proteomes" id="UP000007800"/>
    </source>
</evidence>
<keyword evidence="2" id="KW-1185">Reference proteome</keyword>
<name>C5KZ25_PERM5</name>
<sequence>TAVPCFGPAGGDGAWYLMHQFGDERLYCVVFDGKYKTWYSADQPKKRDPVW</sequence>
<dbReference type="GeneID" id="9038835"/>